<dbReference type="RefSeq" id="WP_378392993.1">
    <property type="nucleotide sequence ID" value="NZ_JBHLWM010000012.1"/>
</dbReference>
<evidence type="ECO:0000313" key="1">
    <source>
        <dbReference type="EMBL" id="MFC0243727.1"/>
    </source>
</evidence>
<protein>
    <recommendedName>
        <fullName evidence="3">MarR family transcriptional regulator</fullName>
    </recommendedName>
</protein>
<proteinExistence type="predicted"/>
<comment type="caution">
    <text evidence="1">The sequence shown here is derived from an EMBL/GenBank/DDBJ whole genome shotgun (WGS) entry which is preliminary data.</text>
</comment>
<keyword evidence="2" id="KW-1185">Reference proteome</keyword>
<reference evidence="1 2" key="1">
    <citation type="submission" date="2024-09" db="EMBL/GenBank/DDBJ databases">
        <authorList>
            <person name="Sun Q."/>
            <person name="Mori K."/>
        </authorList>
    </citation>
    <scope>NUCLEOTIDE SEQUENCE [LARGE SCALE GENOMIC DNA]</scope>
    <source>
        <strain evidence="1 2">KCTC 23279</strain>
    </source>
</reference>
<evidence type="ECO:0008006" key="3">
    <source>
        <dbReference type="Google" id="ProtNLM"/>
    </source>
</evidence>
<dbReference type="EMBL" id="JBHLWM010000012">
    <property type="protein sequence ID" value="MFC0243727.1"/>
    <property type="molecule type" value="Genomic_DNA"/>
</dbReference>
<dbReference type="SUPFAM" id="SSF46785">
    <property type="entry name" value="Winged helix' DNA-binding domain"/>
    <property type="match status" value="1"/>
</dbReference>
<organism evidence="1 2">
    <name type="scientific">Rhodopseudomonas telluris</name>
    <dbReference type="NCBI Taxonomy" id="644215"/>
    <lineage>
        <taxon>Bacteria</taxon>
        <taxon>Pseudomonadati</taxon>
        <taxon>Pseudomonadota</taxon>
        <taxon>Alphaproteobacteria</taxon>
        <taxon>Hyphomicrobiales</taxon>
        <taxon>Nitrobacteraceae</taxon>
        <taxon>Rhodopseudomonas</taxon>
    </lineage>
</organism>
<sequence>MASDGEWQARIAQVRAHPNFPRAMRAAAAGLCSHYQGGPLLNWLMDDRARLLFGYLALHLHFTRDPADPASGLTPTRMKQLCTEFDLCSPGRAGAMLSLMRFSGHLAPDTDNTDRRSRRLVATPQLLALLRSRWQANFSGATMLFDDGDRLMARLDDDIFVRALLRAMFDRFSTGFRLLAHTPGLGVFSERAGGMMIMSTLVAAGEDDDTVPPSRPIALSISELSRRFGVSRVHVAKMLRDAAADGLITRGGGEAITLAPALAEALKLFFANALAFFFDNARDAAAALDAATSPTGAAERKTA</sequence>
<dbReference type="Proteomes" id="UP001589775">
    <property type="component" value="Unassembled WGS sequence"/>
</dbReference>
<accession>A0ABV6F034</accession>
<name>A0ABV6F034_9BRAD</name>
<gene>
    <name evidence="1" type="ORF">ACFFJ6_24805</name>
</gene>
<evidence type="ECO:0000313" key="2">
    <source>
        <dbReference type="Proteomes" id="UP001589775"/>
    </source>
</evidence>
<dbReference type="InterPro" id="IPR036390">
    <property type="entry name" value="WH_DNA-bd_sf"/>
</dbReference>